<feature type="site" description="Electron transfer via tryptophanyl radical" evidence="5">
    <location>
        <position position="187"/>
    </location>
</feature>
<dbReference type="PRINTS" id="PR00147">
    <property type="entry name" value="DNAPHOTLYASE"/>
</dbReference>
<feature type="binding site" evidence="4">
    <location>
        <begin position="177"/>
        <end position="179"/>
    </location>
    <ligand>
        <name>FAD</name>
        <dbReference type="ChEBI" id="CHEBI:57692"/>
    </ligand>
</feature>
<dbReference type="SUPFAM" id="SSF48173">
    <property type="entry name" value="Cryptochrome/photolyase FAD-binding domain"/>
    <property type="match status" value="1"/>
</dbReference>
<dbReference type="GO" id="GO:0003904">
    <property type="term" value="F:deoxyribodipyrimidine photo-lyase activity"/>
    <property type="evidence" value="ECO:0007669"/>
    <property type="project" value="TreeGrafter"/>
</dbReference>
<dbReference type="InterPro" id="IPR002081">
    <property type="entry name" value="Cryptochrome/DNA_photolyase_1"/>
</dbReference>
<keyword evidence="6" id="KW-0157">Chromophore</keyword>
<dbReference type="InterPro" id="IPR005101">
    <property type="entry name" value="Cryptochr/Photolyase_FAD-bd"/>
</dbReference>
<dbReference type="NCBIfam" id="TIGR02765">
    <property type="entry name" value="crypto_DASH"/>
    <property type="match status" value="1"/>
</dbReference>
<protein>
    <recommendedName>
        <fullName evidence="6">Cryptochrome DASH</fullName>
    </recommendedName>
</protein>
<organism evidence="9">
    <name type="scientific">Emiliania huxleyi</name>
    <name type="common">Coccolithophore</name>
    <name type="synonym">Pontosphaera huxleyi</name>
    <dbReference type="NCBI Taxonomy" id="2903"/>
    <lineage>
        <taxon>Eukaryota</taxon>
        <taxon>Haptista</taxon>
        <taxon>Haptophyta</taxon>
        <taxon>Prymnesiophyceae</taxon>
        <taxon>Isochrysidales</taxon>
        <taxon>Noelaerhabdaceae</taxon>
        <taxon>Emiliania</taxon>
    </lineage>
</organism>
<evidence type="ECO:0000256" key="3">
    <source>
        <dbReference type="ARBA" id="ARBA00022827"/>
    </source>
</evidence>
<evidence type="ECO:0000256" key="6">
    <source>
        <dbReference type="RuleBase" id="RU367151"/>
    </source>
</evidence>
<gene>
    <name evidence="9" type="ORF">EHUX00137_LOCUS32841</name>
</gene>
<dbReference type="Pfam" id="PF03441">
    <property type="entry name" value="FAD_binding_7"/>
    <property type="match status" value="1"/>
</dbReference>
<feature type="region of interest" description="Disordered" evidence="7">
    <location>
        <begin position="252"/>
        <end position="329"/>
    </location>
</feature>
<dbReference type="GO" id="GO:0003677">
    <property type="term" value="F:DNA binding"/>
    <property type="evidence" value="ECO:0007669"/>
    <property type="project" value="TreeGrafter"/>
</dbReference>
<evidence type="ECO:0000256" key="5">
    <source>
        <dbReference type="PIRSR" id="PIRSR602081-2"/>
    </source>
</evidence>
<accession>A0A7S3WSW0</accession>
<dbReference type="GO" id="GO:0000719">
    <property type="term" value="P:photoreactive repair"/>
    <property type="evidence" value="ECO:0007669"/>
    <property type="project" value="TreeGrafter"/>
</dbReference>
<dbReference type="InterPro" id="IPR014133">
    <property type="entry name" value="Cry_DASH"/>
</dbReference>
<feature type="compositionally biased region" description="Gly residues" evidence="7">
    <location>
        <begin position="270"/>
        <end position="315"/>
    </location>
</feature>
<keyword evidence="3 4" id="KW-0274">FAD</keyword>
<reference evidence="9" key="1">
    <citation type="submission" date="2021-01" db="EMBL/GenBank/DDBJ databases">
        <authorList>
            <person name="Corre E."/>
            <person name="Pelletier E."/>
            <person name="Niang G."/>
            <person name="Scheremetjew M."/>
            <person name="Finn R."/>
            <person name="Kale V."/>
            <person name="Holt S."/>
            <person name="Cochrane G."/>
            <person name="Meng A."/>
            <person name="Brown T."/>
            <person name="Cohen L."/>
        </authorList>
    </citation>
    <scope>NUCLEOTIDE SEQUENCE</scope>
    <source>
        <strain evidence="9">379</strain>
    </source>
</reference>
<feature type="site" description="Electron transfer via tryptophanyl radical" evidence="5">
    <location>
        <position position="111"/>
    </location>
</feature>
<evidence type="ECO:0000256" key="2">
    <source>
        <dbReference type="ARBA" id="ARBA00022630"/>
    </source>
</evidence>
<feature type="site" description="Electron transfer via tryptophanyl radical" evidence="5">
    <location>
        <position position="164"/>
    </location>
</feature>
<keyword evidence="2 4" id="KW-0285">Flavoprotein</keyword>
<evidence type="ECO:0000256" key="7">
    <source>
        <dbReference type="SAM" id="MobiDB-lite"/>
    </source>
</evidence>
<evidence type="ECO:0000256" key="1">
    <source>
        <dbReference type="ARBA" id="ARBA00005862"/>
    </source>
</evidence>
<dbReference type="InterPro" id="IPR036134">
    <property type="entry name" value="Crypto/Photolyase_FAD-like_sf"/>
</dbReference>
<comment type="function">
    <text evidence="6">May have a photoreceptor function.</text>
</comment>
<feature type="domain" description="Cryptochrome/DNA photolyase FAD-binding" evidence="8">
    <location>
        <begin position="79"/>
        <end position="253"/>
    </location>
</feature>
<comment type="similarity">
    <text evidence="1 6">Belongs to the DNA photolyase class-1 family.</text>
</comment>
<feature type="binding site" evidence="4">
    <location>
        <begin position="80"/>
        <end position="87"/>
    </location>
    <ligand>
        <name>FAD</name>
        <dbReference type="ChEBI" id="CHEBI:57692"/>
    </ligand>
</feature>
<sequence>MPFPGGEAAALARLKHYLWDSDALATYFETRNGMLGADYSSKFAPWLAHGCLSPRQVAHECRRYEGARVQDKSTYWMVFELIWRDFFKLYCAKHGDAVFLEGGPIGSHQSWRSDAQLLQRWKDGELGVPLVDANMRELKATGFMSNRGRQNVASYLALDLQLDWREGAEHFEALLLDYDVCSNWGNWVSAAGLTGGRVNRFNIVKQSKDYDADGAYVRHWLPELKDVPSQFVHEPWKMGRAEQERFGCRIGTHGDAASDYPNPPKSFFQYGGGGGGGKGGGGKGGAGKGGGRGKGGGPKGPGSAGPRGNGGGGRARAGAPVRGRVQHAY</sequence>
<comment type="cofactor">
    <cofactor evidence="6">
        <name>(6R)-5,10-methylene-5,6,7,8-tetrahydrofolate</name>
        <dbReference type="ChEBI" id="CHEBI:15636"/>
    </cofactor>
    <text evidence="6">Binds 1 5,10-methenyltetrahydrofolate (MTHF) per subunit.</text>
</comment>
<feature type="binding site" evidence="4">
    <location>
        <position position="27"/>
    </location>
    <ligand>
        <name>FAD</name>
        <dbReference type="ChEBI" id="CHEBI:57692"/>
    </ligand>
</feature>
<dbReference type="PANTHER" id="PTHR11455:SF22">
    <property type="entry name" value="CRYPTOCHROME DASH"/>
    <property type="match status" value="1"/>
</dbReference>
<evidence type="ECO:0000256" key="4">
    <source>
        <dbReference type="PIRSR" id="PIRSR602081-1"/>
    </source>
</evidence>
<comment type="cofactor">
    <cofactor evidence="4 6">
        <name>FAD</name>
        <dbReference type="ChEBI" id="CHEBI:57692"/>
    </cofactor>
    <text evidence="4 6">Binds 1 FAD per subunit.</text>
</comment>
<dbReference type="Gene3D" id="1.10.579.10">
    <property type="entry name" value="DNA Cyclobutane Dipyrimidine Photolyase, subunit A, domain 3"/>
    <property type="match status" value="1"/>
</dbReference>
<name>A0A7S3WSW0_EMIHU</name>
<dbReference type="EMBL" id="HBIR01042081">
    <property type="protein sequence ID" value="CAE0574990.1"/>
    <property type="molecule type" value="Transcribed_RNA"/>
</dbReference>
<evidence type="ECO:0000259" key="8">
    <source>
        <dbReference type="Pfam" id="PF03441"/>
    </source>
</evidence>
<dbReference type="PANTHER" id="PTHR11455">
    <property type="entry name" value="CRYPTOCHROME"/>
    <property type="match status" value="1"/>
</dbReference>
<evidence type="ECO:0000313" key="9">
    <source>
        <dbReference type="EMBL" id="CAE0574990.1"/>
    </source>
</evidence>
<dbReference type="Gene3D" id="1.25.40.80">
    <property type="match status" value="1"/>
</dbReference>
<dbReference type="GO" id="GO:0071949">
    <property type="term" value="F:FAD binding"/>
    <property type="evidence" value="ECO:0007669"/>
    <property type="project" value="TreeGrafter"/>
</dbReference>
<dbReference type="AlphaFoldDB" id="A0A7S3WSW0"/>
<proteinExistence type="inferred from homology"/>